<feature type="compositionally biased region" description="Polar residues" evidence="2">
    <location>
        <begin position="226"/>
        <end position="250"/>
    </location>
</feature>
<organism evidence="5 6">
    <name type="scientific">Rhizopus delemar (strain RA 99-880 / ATCC MYA-4621 / FGSC 9543 / NRRL 43880)</name>
    <name type="common">Mucormycosis agent</name>
    <name type="synonym">Rhizopus arrhizus var. delemar</name>
    <dbReference type="NCBI Taxonomy" id="246409"/>
    <lineage>
        <taxon>Eukaryota</taxon>
        <taxon>Fungi</taxon>
        <taxon>Fungi incertae sedis</taxon>
        <taxon>Mucoromycota</taxon>
        <taxon>Mucoromycotina</taxon>
        <taxon>Mucoromycetes</taxon>
        <taxon>Mucorales</taxon>
        <taxon>Mucorineae</taxon>
        <taxon>Rhizopodaceae</taxon>
        <taxon>Rhizopus</taxon>
    </lineage>
</organism>
<evidence type="ECO:0008006" key="7">
    <source>
        <dbReference type="Google" id="ProtNLM"/>
    </source>
</evidence>
<dbReference type="InterPro" id="IPR005135">
    <property type="entry name" value="Endo/exonuclease/phosphatase"/>
</dbReference>
<feature type="domain" description="CCHC-type" evidence="3">
    <location>
        <begin position="187"/>
        <end position="200"/>
    </location>
</feature>
<reference evidence="5 6" key="1">
    <citation type="journal article" date="2009" name="PLoS Genet.">
        <title>Genomic analysis of the basal lineage fungus Rhizopus oryzae reveals a whole-genome duplication.</title>
        <authorList>
            <person name="Ma L.-J."/>
            <person name="Ibrahim A.S."/>
            <person name="Skory C."/>
            <person name="Grabherr M.G."/>
            <person name="Burger G."/>
            <person name="Butler M."/>
            <person name="Elias M."/>
            <person name="Idnurm A."/>
            <person name="Lang B.F."/>
            <person name="Sone T."/>
            <person name="Abe A."/>
            <person name="Calvo S.E."/>
            <person name="Corrochano L.M."/>
            <person name="Engels R."/>
            <person name="Fu J."/>
            <person name="Hansberg W."/>
            <person name="Kim J.-M."/>
            <person name="Kodira C.D."/>
            <person name="Koehrsen M.J."/>
            <person name="Liu B."/>
            <person name="Miranda-Saavedra D."/>
            <person name="O'Leary S."/>
            <person name="Ortiz-Castellanos L."/>
            <person name="Poulter R."/>
            <person name="Rodriguez-Romero J."/>
            <person name="Ruiz-Herrera J."/>
            <person name="Shen Y.-Q."/>
            <person name="Zeng Q."/>
            <person name="Galagan J."/>
            <person name="Birren B.W."/>
            <person name="Cuomo C.A."/>
            <person name="Wickes B.L."/>
        </authorList>
    </citation>
    <scope>NUCLEOTIDE SEQUENCE [LARGE SCALE GENOMIC DNA]</scope>
    <source>
        <strain evidence="6">RA 99-880 / ATCC MYA-4621 / FGSC 9543 / NRRL 43880</strain>
    </source>
</reference>
<evidence type="ECO:0000313" key="6">
    <source>
        <dbReference type="Proteomes" id="UP000009138"/>
    </source>
</evidence>
<dbReference type="PANTHER" id="PTHR31635:SF196">
    <property type="entry name" value="REVERSE TRANSCRIPTASE DOMAIN-CONTAINING PROTEIN-RELATED"/>
    <property type="match status" value="1"/>
</dbReference>
<evidence type="ECO:0000259" key="4">
    <source>
        <dbReference type="PROSITE" id="PS50878"/>
    </source>
</evidence>
<dbReference type="InterPro" id="IPR036691">
    <property type="entry name" value="Endo/exonu/phosph_ase_sf"/>
</dbReference>
<dbReference type="EMBL" id="CH476740">
    <property type="protein sequence ID" value="EIE86975.1"/>
    <property type="molecule type" value="Genomic_DNA"/>
</dbReference>
<keyword evidence="1" id="KW-0479">Metal-binding</keyword>
<keyword evidence="6" id="KW-1185">Reference proteome</keyword>
<dbReference type="AlphaFoldDB" id="I1CEU5"/>
<dbReference type="InParanoid" id="I1CEU5"/>
<feature type="compositionally biased region" description="Basic and acidic residues" evidence="2">
    <location>
        <begin position="257"/>
        <end position="267"/>
    </location>
</feature>
<evidence type="ECO:0000313" key="5">
    <source>
        <dbReference type="EMBL" id="EIE86975.1"/>
    </source>
</evidence>
<dbReference type="VEuPathDB" id="FungiDB:RO3G_11686"/>
<sequence length="1212" mass="138664">MTDRSESPVQLMALIAKQFPSRIAVATTKEGSRKIAEINFDPSDPAVDHILKDGITFENDAVRLLPCRALDPTVPLVRLRLSNLPFLKEDILKEQLKMSLEPYGSVLDLGILRESHTGTYMGTGYAILSVPKNDNRFSPLSHHLPWYQSDDEGFYAVWSDMPTYCRYCHAEGHAVSDCPKKCSSRVCWTCRASGHIAAECAKSKNKPFKKARKTPTAPQDRVDQVEVQSSQASSGITMPSTPSQPLTSNTMKRKRSIRNESGDDPRIHSSTLLTTEEDSILVSTQEVLKAIFTTTAESQDDIPMEINARNIDNPHVATDIVIVDQATKNIPQSQHQAAMDSHHNGAPAGYNFRHDSLELLFNISSLNCNSLVKTHDTQKQSNFIRYLRSLNFNIMAFQETHTNTDHVNFINVQFQASQSLWTRHCGLLSFSSKYQLSDNLIPSNPRIILSKISHPQNFYTPFHVLVVYAPAYTGKDRREFFDSVLEALTSVSDIDPNRIIILGDFNYSYHRPNLSTQTSLKWVSYLEESFYNVMHSGDNSNIPTFRRNDEIYSTIDYIFISNQMRPMLRATDIHRLHSSWTDHQLLSLSLNLGQTPTGFGLWRANPILAQQKEYRIQLKQRLTDIVPSLPTSMTAQEQWDYVKYEVRQFIQRYAIDYTDWRKKSIKALQRKRNAFLRSRPPTAIRLHYLPVMDQQIESLQQELIDIAALKAGIRWREHGEKSAGYLKRIHQVRTVEQSINYLQDPTSGLTVSSRTQLMEVSQAFYQELYSVDLVDEHDIDCYLKDIADLPQLNEDDCRYLISPITTEEIIEQSKKVIRRQSSPGADGLGYVFMHLIYQFSPLKDLILKVYNMALTAGSFPSSWQDLRVRLLPKKGDLSTLKNWRPISLINCDAKIYTRIINQRMRSVMDTIINRYQTGFLGDRFIAENGMILNILMEQAHVQRRPEIGLLLDQEKAYDRVHPMYLRQVMLAFGFPPSLVHSLENLFFGNAVRININGHFTNKVDQRRGLRQGDPLSPLLFNIALEPFLRHILQDSSFQGFQFQSVSNSATATSNIVPSPLKVLAYADDVCVLLQSTDDYCRLRHHLDRYGSVSNAKVNIHKTEAFSLDGRSYPEWIAFLATQGISNWHDHSAPSPLRYLGFPMIQSFHQRRYLEQQLLQTVKSQCIIYSQRRLSIKGRVTIMNALILSKLCYAGFVKSWKTTTLSLVVNLYC</sequence>
<dbReference type="RefSeq" id="XP_067522371.1">
    <property type="nucleotide sequence ID" value="XM_067666270.1"/>
</dbReference>
<dbReference type="Proteomes" id="UP000009138">
    <property type="component" value="Unassembled WGS sequence"/>
</dbReference>
<feature type="domain" description="Reverse transcriptase" evidence="4">
    <location>
        <begin position="852"/>
        <end position="1143"/>
    </location>
</feature>
<keyword evidence="1" id="KW-0863">Zinc-finger</keyword>
<dbReference type="InterPro" id="IPR000477">
    <property type="entry name" value="RT_dom"/>
</dbReference>
<evidence type="ECO:0000259" key="3">
    <source>
        <dbReference type="PROSITE" id="PS50158"/>
    </source>
</evidence>
<evidence type="ECO:0000256" key="1">
    <source>
        <dbReference type="PROSITE-ProRule" id="PRU00047"/>
    </source>
</evidence>
<proteinExistence type="predicted"/>
<dbReference type="Gene3D" id="4.10.60.10">
    <property type="entry name" value="Zinc finger, CCHC-type"/>
    <property type="match status" value="1"/>
</dbReference>
<dbReference type="PANTHER" id="PTHR31635">
    <property type="entry name" value="REVERSE TRANSCRIPTASE DOMAIN-CONTAINING PROTEIN-RELATED"/>
    <property type="match status" value="1"/>
</dbReference>
<dbReference type="GO" id="GO:0003824">
    <property type="term" value="F:catalytic activity"/>
    <property type="evidence" value="ECO:0007669"/>
    <property type="project" value="InterPro"/>
</dbReference>
<name>I1CEU5_RHIO9</name>
<dbReference type="InterPro" id="IPR036875">
    <property type="entry name" value="Znf_CCHC_sf"/>
</dbReference>
<gene>
    <name evidence="5" type="ORF">RO3G_11686</name>
</gene>
<dbReference type="OMA" id="CHICHRP"/>
<dbReference type="Pfam" id="PF03372">
    <property type="entry name" value="Exo_endo_phos"/>
    <property type="match status" value="1"/>
</dbReference>
<protein>
    <recommendedName>
        <fullName evidence="7">CCHC-type domain-containing protein</fullName>
    </recommendedName>
</protein>
<dbReference type="PROSITE" id="PS50878">
    <property type="entry name" value="RT_POL"/>
    <property type="match status" value="1"/>
</dbReference>
<dbReference type="CDD" id="cd01650">
    <property type="entry name" value="RT_nLTR_like"/>
    <property type="match status" value="1"/>
</dbReference>
<keyword evidence="1" id="KW-0862">Zinc</keyword>
<dbReference type="Pfam" id="PF00098">
    <property type="entry name" value="zf-CCHC"/>
    <property type="match status" value="1"/>
</dbReference>
<feature type="region of interest" description="Disordered" evidence="2">
    <location>
        <begin position="207"/>
        <end position="270"/>
    </location>
</feature>
<dbReference type="GO" id="GO:0008270">
    <property type="term" value="F:zinc ion binding"/>
    <property type="evidence" value="ECO:0007669"/>
    <property type="project" value="UniProtKB-KW"/>
</dbReference>
<accession>I1CEU5</accession>
<evidence type="ECO:0000256" key="2">
    <source>
        <dbReference type="SAM" id="MobiDB-lite"/>
    </source>
</evidence>
<dbReference type="STRING" id="246409.I1CEU5"/>
<dbReference type="Pfam" id="PF00078">
    <property type="entry name" value="RVT_1"/>
    <property type="match status" value="1"/>
</dbReference>
<dbReference type="SUPFAM" id="SSF56219">
    <property type="entry name" value="DNase I-like"/>
    <property type="match status" value="1"/>
</dbReference>
<dbReference type="SUPFAM" id="SSF56672">
    <property type="entry name" value="DNA/RNA polymerases"/>
    <property type="match status" value="1"/>
</dbReference>
<dbReference type="InterPro" id="IPR001878">
    <property type="entry name" value="Znf_CCHC"/>
</dbReference>
<dbReference type="Gene3D" id="3.60.10.10">
    <property type="entry name" value="Endonuclease/exonuclease/phosphatase"/>
    <property type="match status" value="1"/>
</dbReference>
<dbReference type="GO" id="GO:0003676">
    <property type="term" value="F:nucleic acid binding"/>
    <property type="evidence" value="ECO:0007669"/>
    <property type="project" value="InterPro"/>
</dbReference>
<dbReference type="PROSITE" id="PS50158">
    <property type="entry name" value="ZF_CCHC"/>
    <property type="match status" value="1"/>
</dbReference>
<dbReference type="GeneID" id="93618651"/>
<dbReference type="SMART" id="SM00343">
    <property type="entry name" value="ZnF_C2HC"/>
    <property type="match status" value="2"/>
</dbReference>
<dbReference type="InterPro" id="IPR043502">
    <property type="entry name" value="DNA/RNA_pol_sf"/>
</dbReference>
<dbReference type="SUPFAM" id="SSF57756">
    <property type="entry name" value="Retrovirus zinc finger-like domains"/>
    <property type="match status" value="1"/>
</dbReference>
<dbReference type="eggNOG" id="KOG1075">
    <property type="taxonomic scope" value="Eukaryota"/>
</dbReference>